<organism evidence="2 3">
    <name type="scientific">Scylla paramamosain</name>
    <name type="common">Mud crab</name>
    <dbReference type="NCBI Taxonomy" id="85552"/>
    <lineage>
        <taxon>Eukaryota</taxon>
        <taxon>Metazoa</taxon>
        <taxon>Ecdysozoa</taxon>
        <taxon>Arthropoda</taxon>
        <taxon>Crustacea</taxon>
        <taxon>Multicrustacea</taxon>
        <taxon>Malacostraca</taxon>
        <taxon>Eumalacostraca</taxon>
        <taxon>Eucarida</taxon>
        <taxon>Decapoda</taxon>
        <taxon>Pleocyemata</taxon>
        <taxon>Brachyura</taxon>
        <taxon>Eubrachyura</taxon>
        <taxon>Portunoidea</taxon>
        <taxon>Portunidae</taxon>
        <taxon>Portuninae</taxon>
        <taxon>Scylla</taxon>
    </lineage>
</organism>
<evidence type="ECO:0000313" key="3">
    <source>
        <dbReference type="Proteomes" id="UP001487740"/>
    </source>
</evidence>
<feature type="compositionally biased region" description="Acidic residues" evidence="1">
    <location>
        <begin position="260"/>
        <end position="270"/>
    </location>
</feature>
<accession>A0AAW0V5F5</accession>
<name>A0AAW0V5F5_SCYPA</name>
<evidence type="ECO:0000313" key="2">
    <source>
        <dbReference type="EMBL" id="KAK8407563.1"/>
    </source>
</evidence>
<dbReference type="Proteomes" id="UP001487740">
    <property type="component" value="Unassembled WGS sequence"/>
</dbReference>
<feature type="region of interest" description="Disordered" evidence="1">
    <location>
        <begin position="173"/>
        <end position="204"/>
    </location>
</feature>
<dbReference type="EMBL" id="JARAKH010000001">
    <property type="protein sequence ID" value="KAK8407563.1"/>
    <property type="molecule type" value="Genomic_DNA"/>
</dbReference>
<feature type="compositionally biased region" description="Low complexity" evidence="1">
    <location>
        <begin position="173"/>
        <end position="187"/>
    </location>
</feature>
<keyword evidence="3" id="KW-1185">Reference proteome</keyword>
<evidence type="ECO:0000256" key="1">
    <source>
        <dbReference type="SAM" id="MobiDB-lite"/>
    </source>
</evidence>
<comment type="caution">
    <text evidence="2">The sequence shown here is derived from an EMBL/GenBank/DDBJ whole genome shotgun (WGS) entry which is preliminary data.</text>
</comment>
<proteinExistence type="predicted"/>
<protein>
    <submittedName>
        <fullName evidence="2">Uncharacterized protein</fullName>
    </submittedName>
</protein>
<sequence length="295" mass="33703">MNSAVRRYNSAVSKKRPVTDNTKANWAFASSVFSAFNTFRDRDSNTRTSTFVEVLSDEISLATFRTTLWGATIAPVHLKRKSNLHDVLTADSTLNKLCQKIKIVRTANIRLHKNLRARRYKRPSLLNCFDSGNLLSEDVEGSIGIRSHRAAIRYCQDKDYEMLIDEYEEEMMNISSESSSSSSNESSTDYLYSSEEEDYDKDPGKLRRDALDTLDTMAVPLGSLFECGDNYDAFEEENNVFDRNLGRMIGRVGGGVSDYTMDDENEDDDEYKSKQEYKTSEEGRLRGRVPLRRFV</sequence>
<gene>
    <name evidence="2" type="ORF">O3P69_002254</name>
</gene>
<dbReference type="AlphaFoldDB" id="A0AAW0V5F5"/>
<reference evidence="2 3" key="1">
    <citation type="submission" date="2023-03" db="EMBL/GenBank/DDBJ databases">
        <title>High-quality genome of Scylla paramamosain provides insights in environmental adaptation.</title>
        <authorList>
            <person name="Zhang L."/>
        </authorList>
    </citation>
    <scope>NUCLEOTIDE SEQUENCE [LARGE SCALE GENOMIC DNA]</scope>
    <source>
        <strain evidence="2">LZ_2023a</strain>
        <tissue evidence="2">Muscle</tissue>
    </source>
</reference>
<feature type="region of interest" description="Disordered" evidence="1">
    <location>
        <begin position="257"/>
        <end position="283"/>
    </location>
</feature>
<feature type="compositionally biased region" description="Basic and acidic residues" evidence="1">
    <location>
        <begin position="271"/>
        <end position="283"/>
    </location>
</feature>